<feature type="compositionally biased region" description="Low complexity" evidence="1">
    <location>
        <begin position="162"/>
        <end position="173"/>
    </location>
</feature>
<sequence length="315" mass="35157">MAPNLVTHPNPCPNPNIPPLRLEIEDIPIAKNHPQFSHAVAAITAYWRQATNMALSDQQEYRELVASSAFIVPKSAKGTPSQHKLFKAIKNNSTWARYVMFNAIYGRVKSVAEHVKTAHGSEVMENLFNEYCKHHPWQGGLKKRRSDSIAEGQPPTKKHAEAPASSNSVASSSGNMKAAIKNELLESESQDVHGFAKVDQKPMMAPVSNENKLTLHQRSDSPLFTRGIKTLSQKAAETDRADEILRELILIRENQVKQTEKADQILRELALIREHQTKEAEKKGKAMARVEGSIAELTSRVKVVEDVQLLLKKNP</sequence>
<dbReference type="Proteomes" id="UP000801864">
    <property type="component" value="Unassembled WGS sequence"/>
</dbReference>
<dbReference type="AlphaFoldDB" id="A0A9P4X954"/>
<dbReference type="EMBL" id="QLNT01000015">
    <property type="protein sequence ID" value="KAF3067624.1"/>
    <property type="molecule type" value="Genomic_DNA"/>
</dbReference>
<organism evidence="2 3">
    <name type="scientific">Trichoderma lentiforme</name>
    <dbReference type="NCBI Taxonomy" id="1567552"/>
    <lineage>
        <taxon>Eukaryota</taxon>
        <taxon>Fungi</taxon>
        <taxon>Dikarya</taxon>
        <taxon>Ascomycota</taxon>
        <taxon>Pezizomycotina</taxon>
        <taxon>Sordariomycetes</taxon>
        <taxon>Hypocreomycetidae</taxon>
        <taxon>Hypocreales</taxon>
        <taxon>Hypocreaceae</taxon>
        <taxon>Trichoderma</taxon>
    </lineage>
</organism>
<proteinExistence type="predicted"/>
<protein>
    <submittedName>
        <fullName evidence="2">Uncharacterized protein</fullName>
    </submittedName>
</protein>
<gene>
    <name evidence="2" type="ORF">CFAM422_008601</name>
</gene>
<name>A0A9P4X954_9HYPO</name>
<reference evidence="2 3" key="1">
    <citation type="submission" date="2018-06" db="EMBL/GenBank/DDBJ databases">
        <title>Genome analysis of cellulolytic fungus Trichoderma lentiforme CFAM-422.</title>
        <authorList>
            <person name="Steindorff A.S."/>
            <person name="Formighieri E.F."/>
            <person name="Midorikawa G.E.O."/>
            <person name="Tamietti M.S."/>
            <person name="Ramos E.Z."/>
            <person name="Silva A.S."/>
            <person name="Bon E.P.S."/>
            <person name="Mendes T.D."/>
            <person name="Damaso M.C.T."/>
            <person name="Favaro L.C.L."/>
        </authorList>
    </citation>
    <scope>NUCLEOTIDE SEQUENCE [LARGE SCALE GENOMIC DNA]</scope>
    <source>
        <strain evidence="2 3">CFAM-422</strain>
    </source>
</reference>
<accession>A0A9P4X954</accession>
<comment type="caution">
    <text evidence="2">The sequence shown here is derived from an EMBL/GenBank/DDBJ whole genome shotgun (WGS) entry which is preliminary data.</text>
</comment>
<evidence type="ECO:0000313" key="3">
    <source>
        <dbReference type="Proteomes" id="UP000801864"/>
    </source>
</evidence>
<keyword evidence="3" id="KW-1185">Reference proteome</keyword>
<feature type="region of interest" description="Disordered" evidence="1">
    <location>
        <begin position="138"/>
        <end position="175"/>
    </location>
</feature>
<evidence type="ECO:0000313" key="2">
    <source>
        <dbReference type="EMBL" id="KAF3067624.1"/>
    </source>
</evidence>
<evidence type="ECO:0000256" key="1">
    <source>
        <dbReference type="SAM" id="MobiDB-lite"/>
    </source>
</evidence>